<feature type="transmembrane region" description="Helical" evidence="7">
    <location>
        <begin position="89"/>
        <end position="107"/>
    </location>
</feature>
<dbReference type="Gene3D" id="1.20.1250.20">
    <property type="entry name" value="MFS general substrate transporter like domains"/>
    <property type="match status" value="2"/>
</dbReference>
<feature type="transmembrane region" description="Helical" evidence="7">
    <location>
        <begin position="188"/>
        <end position="207"/>
    </location>
</feature>
<evidence type="ECO:0000256" key="5">
    <source>
        <dbReference type="ARBA" id="ARBA00022989"/>
    </source>
</evidence>
<feature type="transmembrane region" description="Helical" evidence="7">
    <location>
        <begin position="277"/>
        <end position="296"/>
    </location>
</feature>
<evidence type="ECO:0000256" key="3">
    <source>
        <dbReference type="ARBA" id="ARBA00022475"/>
    </source>
</evidence>
<reference evidence="9" key="1">
    <citation type="submission" date="2020-02" db="EMBL/GenBank/DDBJ databases">
        <title>Draft genome sequence of Candidatus Afipia apatlaquensis IBT-C3, a potential strain for decolorization of textile dyes.</title>
        <authorList>
            <person name="Sanchez-Reyes A."/>
            <person name="Breton-Deval L."/>
            <person name="Mangelson H."/>
            <person name="Sanchez-Flores A."/>
        </authorList>
    </citation>
    <scope>NUCLEOTIDE SEQUENCE [LARGE SCALE GENOMIC DNA]</scope>
    <source>
        <strain evidence="9">IBT-C3</strain>
    </source>
</reference>
<feature type="transmembrane region" description="Helical" evidence="7">
    <location>
        <begin position="154"/>
        <end position="176"/>
    </location>
</feature>
<name>A0A7C9VFZ4_9BRAD</name>
<dbReference type="Proteomes" id="UP000480266">
    <property type="component" value="Unassembled WGS sequence"/>
</dbReference>
<dbReference type="EMBL" id="JAAMRR010000339">
    <property type="protein sequence ID" value="NGX94869.1"/>
    <property type="molecule type" value="Genomic_DNA"/>
</dbReference>
<feature type="transmembrane region" description="Helical" evidence="7">
    <location>
        <begin position="54"/>
        <end position="77"/>
    </location>
</feature>
<keyword evidence="5 7" id="KW-1133">Transmembrane helix</keyword>
<sequence length="324" mass="35040">MSATSSASVQRQPVRAATAAFAGTTIEWYDFFVYSTASALIFPQLFFPNSDPSVGLLASFATFAVGFFARPFGGFLFGHLGDRFGRKRALIATLLLMGTATTAIGLLPTYSQIGIWAPILLILCRILQGVSVGGEWGGAVLMAGEHAPKEQRTWYASFAQLGSPAAVLLSMGIFAIVTRMSGDSFAVWGWRIPFLLSFVLLIIGMMIRLGVNESPEFAEATERKTLSRFPIIEAFRSATKPIIFTLLAFTIGTAGFYFTNTFLIAYTTRTLGLDRSLILECLAMVAVVQFIGQLIAAKIAEKIGDSKFLLAASALAMLAPYPMF</sequence>
<comment type="subcellular location">
    <subcellularLocation>
        <location evidence="1">Cell membrane</location>
        <topology evidence="1">Multi-pass membrane protein</topology>
    </subcellularLocation>
</comment>
<proteinExistence type="predicted"/>
<evidence type="ECO:0000256" key="7">
    <source>
        <dbReference type="SAM" id="Phobius"/>
    </source>
</evidence>
<accession>A0A7C9VFZ4</accession>
<dbReference type="InterPro" id="IPR036259">
    <property type="entry name" value="MFS_trans_sf"/>
</dbReference>
<organism evidence="9 10">
    <name type="scientific">Candidatus Afipia apatlaquensis</name>
    <dbReference type="NCBI Taxonomy" id="2712852"/>
    <lineage>
        <taxon>Bacteria</taxon>
        <taxon>Pseudomonadati</taxon>
        <taxon>Pseudomonadota</taxon>
        <taxon>Alphaproteobacteria</taxon>
        <taxon>Hyphomicrobiales</taxon>
        <taxon>Nitrobacteraceae</taxon>
        <taxon>Afipia</taxon>
    </lineage>
</organism>
<dbReference type="PANTHER" id="PTHR43045">
    <property type="entry name" value="SHIKIMATE TRANSPORTER"/>
    <property type="match status" value="1"/>
</dbReference>
<feature type="domain" description="Major facilitator superfamily (MFS) profile" evidence="8">
    <location>
        <begin position="16"/>
        <end position="324"/>
    </location>
</feature>
<dbReference type="FunFam" id="1.20.1250.20:FF:000001">
    <property type="entry name" value="Dicarboxylate MFS transporter"/>
    <property type="match status" value="1"/>
</dbReference>
<keyword evidence="3" id="KW-1003">Cell membrane</keyword>
<evidence type="ECO:0000256" key="2">
    <source>
        <dbReference type="ARBA" id="ARBA00022448"/>
    </source>
</evidence>
<dbReference type="GO" id="GO:0005886">
    <property type="term" value="C:plasma membrane"/>
    <property type="evidence" value="ECO:0007669"/>
    <property type="project" value="UniProtKB-SubCell"/>
</dbReference>
<dbReference type="GO" id="GO:0022857">
    <property type="term" value="F:transmembrane transporter activity"/>
    <property type="evidence" value="ECO:0007669"/>
    <property type="project" value="InterPro"/>
</dbReference>
<dbReference type="InterPro" id="IPR020846">
    <property type="entry name" value="MFS_dom"/>
</dbReference>
<evidence type="ECO:0000259" key="8">
    <source>
        <dbReference type="PROSITE" id="PS50850"/>
    </source>
</evidence>
<evidence type="ECO:0000313" key="9">
    <source>
        <dbReference type="EMBL" id="NGX94869.1"/>
    </source>
</evidence>
<evidence type="ECO:0000313" key="10">
    <source>
        <dbReference type="Proteomes" id="UP000480266"/>
    </source>
</evidence>
<protein>
    <submittedName>
        <fullName evidence="9">MHS family MFS transporter</fullName>
    </submittedName>
</protein>
<evidence type="ECO:0000256" key="6">
    <source>
        <dbReference type="ARBA" id="ARBA00023136"/>
    </source>
</evidence>
<dbReference type="InterPro" id="IPR005828">
    <property type="entry name" value="MFS_sugar_transport-like"/>
</dbReference>
<keyword evidence="2" id="KW-0813">Transport</keyword>
<keyword evidence="10" id="KW-1185">Reference proteome</keyword>
<keyword evidence="4 7" id="KW-0812">Transmembrane</keyword>
<dbReference type="PROSITE" id="PS50850">
    <property type="entry name" value="MFS"/>
    <property type="match status" value="1"/>
</dbReference>
<evidence type="ECO:0000256" key="4">
    <source>
        <dbReference type="ARBA" id="ARBA00022692"/>
    </source>
</evidence>
<keyword evidence="6 7" id="KW-0472">Membrane</keyword>
<feature type="non-terminal residue" evidence="9">
    <location>
        <position position="324"/>
    </location>
</feature>
<evidence type="ECO:0000256" key="1">
    <source>
        <dbReference type="ARBA" id="ARBA00004651"/>
    </source>
</evidence>
<dbReference type="Pfam" id="PF00083">
    <property type="entry name" value="Sugar_tr"/>
    <property type="match status" value="1"/>
</dbReference>
<dbReference type="AlphaFoldDB" id="A0A7C9VFZ4"/>
<feature type="transmembrane region" description="Helical" evidence="7">
    <location>
        <begin position="242"/>
        <end position="265"/>
    </location>
</feature>
<dbReference type="SUPFAM" id="SSF103473">
    <property type="entry name" value="MFS general substrate transporter"/>
    <property type="match status" value="1"/>
</dbReference>
<comment type="caution">
    <text evidence="9">The sequence shown here is derived from an EMBL/GenBank/DDBJ whole genome shotgun (WGS) entry which is preliminary data.</text>
</comment>
<dbReference type="PANTHER" id="PTHR43045:SF1">
    <property type="entry name" value="SHIKIMATE TRANSPORTER"/>
    <property type="match status" value="1"/>
</dbReference>
<gene>
    <name evidence="9" type="ORF">G4V63_06440</name>
</gene>